<feature type="compositionally biased region" description="Low complexity" evidence="11">
    <location>
        <begin position="218"/>
        <end position="234"/>
    </location>
</feature>
<evidence type="ECO:0000259" key="13">
    <source>
        <dbReference type="PROSITE" id="PS51011"/>
    </source>
</evidence>
<dbReference type="Gene3D" id="1.25.10.10">
    <property type="entry name" value="Leucine-rich Repeat Variant"/>
    <property type="match status" value="1"/>
</dbReference>
<dbReference type="PANTHER" id="PTHR12656">
    <property type="entry name" value="BRG-1 ASSOCIATED FACTOR 250 BAF250"/>
    <property type="match status" value="1"/>
</dbReference>
<dbReference type="GO" id="GO:0016514">
    <property type="term" value="C:SWI/SNF complex"/>
    <property type="evidence" value="ECO:0007669"/>
    <property type="project" value="InterPro"/>
</dbReference>
<evidence type="ECO:0000256" key="4">
    <source>
        <dbReference type="ARBA" id="ARBA00022853"/>
    </source>
</evidence>
<dbReference type="Proteomes" id="UP000030759">
    <property type="component" value="Unassembled WGS sequence"/>
</dbReference>
<feature type="compositionally biased region" description="Polar residues" evidence="11">
    <location>
        <begin position="290"/>
        <end position="307"/>
    </location>
</feature>
<feature type="compositionally biased region" description="Low complexity" evidence="11">
    <location>
        <begin position="113"/>
        <end position="155"/>
    </location>
</feature>
<feature type="compositionally biased region" description="Polar residues" evidence="11">
    <location>
        <begin position="315"/>
        <end position="353"/>
    </location>
</feature>
<dbReference type="InterPro" id="IPR033388">
    <property type="entry name" value="BAF250_C"/>
</dbReference>
<dbReference type="GO" id="GO:0000009">
    <property type="term" value="F:alpha-1,6-mannosyltransferase activity"/>
    <property type="evidence" value="ECO:0007669"/>
    <property type="project" value="InterPro"/>
</dbReference>
<dbReference type="Pfam" id="PF04188">
    <property type="entry name" value="Mannosyl_trans2"/>
    <property type="match status" value="1"/>
</dbReference>
<evidence type="ECO:0000256" key="1">
    <source>
        <dbReference type="ARBA" id="ARBA00004123"/>
    </source>
</evidence>
<dbReference type="GO" id="GO:0005654">
    <property type="term" value="C:nucleoplasm"/>
    <property type="evidence" value="ECO:0007669"/>
    <property type="project" value="TreeGrafter"/>
</dbReference>
<dbReference type="GO" id="GO:0003677">
    <property type="term" value="F:DNA binding"/>
    <property type="evidence" value="ECO:0007669"/>
    <property type="project" value="UniProtKB-KW"/>
</dbReference>
<feature type="compositionally biased region" description="Low complexity" evidence="11">
    <location>
        <begin position="1032"/>
        <end position="1045"/>
    </location>
</feature>
<evidence type="ECO:0000256" key="11">
    <source>
        <dbReference type="SAM" id="MobiDB-lite"/>
    </source>
</evidence>
<evidence type="ECO:0000256" key="3">
    <source>
        <dbReference type="ARBA" id="ARBA00022553"/>
    </source>
</evidence>
<feature type="transmembrane region" description="Helical" evidence="12">
    <location>
        <begin position="1880"/>
        <end position="1897"/>
    </location>
</feature>
<evidence type="ECO:0000256" key="8">
    <source>
        <dbReference type="ARBA" id="ARBA00023125"/>
    </source>
</evidence>
<dbReference type="EMBL" id="KE668164">
    <property type="protein sequence ID" value="ERE84171.1"/>
    <property type="molecule type" value="Genomic_DNA"/>
</dbReference>
<evidence type="ECO:0000256" key="2">
    <source>
        <dbReference type="ARBA" id="ARBA00022481"/>
    </source>
</evidence>
<dbReference type="SMART" id="SM01014">
    <property type="entry name" value="ARID"/>
    <property type="match status" value="1"/>
</dbReference>
<keyword evidence="10" id="KW-0539">Nucleus</keyword>
<dbReference type="SMART" id="SM00501">
    <property type="entry name" value="BRIGHT"/>
    <property type="match status" value="1"/>
</dbReference>
<feature type="compositionally biased region" description="Low complexity" evidence="11">
    <location>
        <begin position="354"/>
        <end position="381"/>
    </location>
</feature>
<keyword evidence="8" id="KW-0238">DNA-binding</keyword>
<keyword evidence="9" id="KW-0804">Transcription</keyword>
<evidence type="ECO:0000256" key="5">
    <source>
        <dbReference type="ARBA" id="ARBA00022902"/>
    </source>
</evidence>
<feature type="compositionally biased region" description="Low complexity" evidence="11">
    <location>
        <begin position="956"/>
        <end position="984"/>
    </location>
</feature>
<dbReference type="UniPathway" id="UPA00196"/>
<feature type="transmembrane region" description="Helical" evidence="12">
    <location>
        <begin position="2175"/>
        <end position="2195"/>
    </location>
</feature>
<evidence type="ECO:0000313" key="14">
    <source>
        <dbReference type="EMBL" id="ERE84171.1"/>
    </source>
</evidence>
<keyword evidence="6" id="KW-0007">Acetylation</keyword>
<accession>A0A061IKI7</accession>
<feature type="transmembrane region" description="Helical" evidence="12">
    <location>
        <begin position="1909"/>
        <end position="1930"/>
    </location>
</feature>
<dbReference type="InterPro" id="IPR030094">
    <property type="entry name" value="ARID1A_ARID_BRIGHT_DNA-bd"/>
</dbReference>
<dbReference type="GO" id="GO:0035060">
    <property type="term" value="C:brahma complex"/>
    <property type="evidence" value="ECO:0007669"/>
    <property type="project" value="InterPro"/>
</dbReference>
<feature type="compositionally biased region" description="Low complexity" evidence="11">
    <location>
        <begin position="916"/>
        <end position="926"/>
    </location>
</feature>
<feature type="region of interest" description="Disordered" evidence="11">
    <location>
        <begin position="1"/>
        <end position="381"/>
    </location>
</feature>
<gene>
    <name evidence="14" type="ORF">H671_2g6167</name>
</gene>
<proteinExistence type="predicted"/>
<dbReference type="GO" id="GO:0016020">
    <property type="term" value="C:membrane"/>
    <property type="evidence" value="ECO:0007669"/>
    <property type="project" value="GOC"/>
</dbReference>
<protein>
    <submittedName>
        <fullName evidence="14">AT-rich interactive domain-containing protein 1A</fullName>
    </submittedName>
</protein>
<feature type="compositionally biased region" description="Polar residues" evidence="11">
    <location>
        <begin position="985"/>
        <end position="994"/>
    </location>
</feature>
<feature type="domain" description="ARID" evidence="13">
    <location>
        <begin position="577"/>
        <end position="668"/>
    </location>
</feature>
<dbReference type="InterPro" id="IPR021906">
    <property type="entry name" value="BAF250/Osa"/>
</dbReference>
<dbReference type="InterPro" id="IPR011989">
    <property type="entry name" value="ARM-like"/>
</dbReference>
<dbReference type="InterPro" id="IPR036431">
    <property type="entry name" value="ARID_dom_sf"/>
</dbReference>
<dbReference type="GO" id="GO:0006506">
    <property type="term" value="P:GPI anchor biosynthetic process"/>
    <property type="evidence" value="ECO:0007669"/>
    <property type="project" value="UniProtKB-UniPathway"/>
</dbReference>
<feature type="region of interest" description="Disordered" evidence="11">
    <location>
        <begin position="1473"/>
        <end position="1498"/>
    </location>
</feature>
<dbReference type="FunFam" id="1.10.150.60:FF:000002">
    <property type="entry name" value="AT-rich interactive domain-containing protein 1B"/>
    <property type="match status" value="1"/>
</dbReference>
<feature type="region of interest" description="Disordered" evidence="11">
    <location>
        <begin position="538"/>
        <end position="565"/>
    </location>
</feature>
<evidence type="ECO:0000256" key="10">
    <source>
        <dbReference type="ARBA" id="ARBA00023242"/>
    </source>
</evidence>
<dbReference type="SUPFAM" id="SSF46774">
    <property type="entry name" value="ARID-like"/>
    <property type="match status" value="1"/>
</dbReference>
<dbReference type="GO" id="GO:0071565">
    <property type="term" value="C:nBAF complex"/>
    <property type="evidence" value="ECO:0007669"/>
    <property type="project" value="TreeGrafter"/>
</dbReference>
<dbReference type="GO" id="GO:0007399">
    <property type="term" value="P:nervous system development"/>
    <property type="evidence" value="ECO:0007669"/>
    <property type="project" value="UniProtKB-KW"/>
</dbReference>
<dbReference type="PANTHER" id="PTHR12656:SF12">
    <property type="entry name" value="AT-RICH INTERACTIVE DOMAIN-CONTAINING PROTEIN 1A"/>
    <property type="match status" value="1"/>
</dbReference>
<feature type="compositionally biased region" description="Polar residues" evidence="11">
    <location>
        <begin position="1067"/>
        <end position="1078"/>
    </location>
</feature>
<feature type="compositionally biased region" description="Polar residues" evidence="11">
    <location>
        <begin position="235"/>
        <end position="245"/>
    </location>
</feature>
<keyword evidence="12" id="KW-0812">Transmembrane</keyword>
<feature type="transmembrane region" description="Helical" evidence="12">
    <location>
        <begin position="1942"/>
        <end position="1973"/>
    </location>
</feature>
<sequence length="2289" mass="250040">MGVEIRMLYPIPPYGQQGPSGYGQQGQTPYYNQQSPHPQQQQPPYSQQPPSQTPHAQPSYQQQPQTQQPQLQSSQPPYSQQPSQPPHQQSPTPYPSQQSTAQQHPQSQPPYSQPQAQSPYQQQQPQQPASSTLSQQAAYPQPQPQQSQQTAYSQQRFPPPQELSQDSFGSQASSAPSMTSSKGGQEDMNLSLQSRPSSLPDLSGSIDDLPMGTEGALSPGVSTSGISSSQGEQSNPAQSPFSPHTSPHLPGIRGPSPSPVGSPASVAQSRSGPLSPAAVPGNQMPPRPPSGQSDSIMHPSMNQSSIAQDRGYMQRNPQMPQYTSPQPGSALSPRQPSGGQMHTGMGSYQQNSMGSYGPQGSQYGPQGGYPRQPNYNALPNANYPNAGMAGSMNPMGAGGQMHGQPGIPPYGTLPPGRMTHASMGNRPYGPNMANMPPQVGSGMCPPPGGMNRKTQESAVAMHVAANSIQNRPPGYPNMNQGGMMGTGPPYGQGINSMAGMINPQGPPYPMGGTMANNSAGMAASPEMMGLGDVKLTPATKMNNKADGTPKTESKSKKSSSSTTTNEKITKLYELGGEPERKMWVDRYLAFTEEKAMGMTNLPAVGRKPLDLYRLYVSVKEIGGLTQVNKNKKWRELATNLNVGTSSSAASSLKKQYIQCLYAFECKIERGEDPPPDIFAAADSKKSQPKIQPPSPAGSGSMQGPQTPQSTSSSMAEGGDLKPPTPASTPHSQIPPLPGMRSNSVGIQDAFPDGSDPTFQKRNSMTPNPGYQPSMNTSDMMGRMSYEPNKDPYGSMRKAPGSDPFMSSGQGPNGGMGDPYSRAAGPGLGNVAMGPRQHYPYGGPYDRVRTEPGIGPEGNMGTGAPQPNLMPSTADSGMYSPSRYPPQQQQQQQQRHDSYGNQFSTQGTPSSSPFPSQQATLYQQQQQNYKRPMDGTYGPPAKRHEGEMYSVPYSTGQGQPQQQQLPTAQSQSASQQQAAQPSPQQDVYNQYSNAYPATATAATERRPAGGPQNQFPFQFGRDRVSAPPGSNAQQNMPPQMMGGPMQSSAEVAQQGTMWQGRNDMTYNYANRQSTGSAPQSAAYHGVNRTDEMLHTDQRANHEGPWPSHGTRQPPYGPSAPVPPMTRPSPSNYQPPPSIQNHIPQVSSPAPLPRPMENRTSPSKSPFLHSGMKMQKAGPPVPASHIAPAPVQPPMIRRDITFPPGSVEATQPVLKQKRRLTMKDIGTPEAWRVMMSLKSGLLAESTWALDTINILLYDDNSIMTFSLSQLPGLLELLVEYFRRCLIEIFGILKEYEVGDPGQRTLLDPGRFSKVSSPSPTEEEEEDLLEPKLEEEGEVVENDEELAFLGKDKPASENSEEKLVSKFDKLPVKIVQKNDPFVVDCSDKLGRVQEFDSGLLHWRIGGGDTTEHIQTHFESKVELLPSRPYMPCPTPPRKHLTTIEGTQGTAEQEGPPPDGLPEKRITATMDDMLSTRSSTLTDEGTKSAEATKESSKFPFGISPAQSHRNIKILEDEPHSKDETPLCTLLDWQDSLAKRCVCVSNTIRSLSFVPGNDFEMSKHPGLLLILGKLILLHHKHPERKQAPLTYEKEEEQDQGVSCDKVEWWWDCLEMLRENTLVTLANISGQLDLSPYPESICLPVLDGLLHWAVCPSAEAQDPFSTLGPNAVLSPQRLVLETLSKLSIQDNNVDLILATPPFSRLEKLYSTMVRFLSDRKNPVCREMAVVLLANLAQGDSLAARAIAVQKGSIGNLLGFLEDSLAATQFQQSQASLLHMQNPPFEPTKFRNLRKLRPGGERMWSLDPSQKEVLRFAVSCRILTLMLQALFNIIIPDHHADAFSPPRLASSCSVDQLVEGLLGGLSRWDAEHFLFIAEHGYLYEHNFAFFPGFPLALLMGTELLRPLQGLLSQRSCLLVSVALLNFLFSVLAAVTLHDLGCLVLGCPRQAFYAAMLFCLSPANVFLAAGYSEALFAFLTFSAMGQLERGRSWASGLLFALATGVRSNGLVSVGFLLHAQCRGFFSSLVVLNPLKPLFKLMASLCLSVLTVSLPFALFQYYAYTQFCLPGSAHSVPEPLVQLAVDKGYRITGGNEPPWCSWGLPLVYSYIQDVYWNVGFLRYYELRQVPNFLLATPVAVLVVWAAWTYVTTHPWLCLTLGLRRSKDSKKTLEKPHPGFLSPKVFVYLVHAAGLLLFGSLCMHVQVLTRLLCSSTPVVYWFPAHLLQNQEPLLRSVDTVPEKLLEKNSPPGQKAPRNCIMKLLYNWRACSPVTRCILGYFLTYWLLGLLLHCNFLPWT</sequence>
<feature type="compositionally biased region" description="Low complexity" evidence="11">
    <location>
        <begin position="25"/>
        <end position="106"/>
    </location>
</feature>
<reference evidence="15" key="1">
    <citation type="journal article" date="2013" name="Nat. Biotechnol.">
        <title>Chinese hamster genome sequenced from sorted chromosomes.</title>
        <authorList>
            <person name="Brinkrolf K."/>
            <person name="Rupp O."/>
            <person name="Laux H."/>
            <person name="Kollin F."/>
            <person name="Ernst W."/>
            <person name="Linke B."/>
            <person name="Kofler R."/>
            <person name="Romand S."/>
            <person name="Hesse F."/>
            <person name="Budach W.E."/>
            <person name="Galosy S."/>
            <person name="Muller D."/>
            <person name="Noll T."/>
            <person name="Wienberg J."/>
            <person name="Jostock T."/>
            <person name="Leonard M."/>
            <person name="Grillari J."/>
            <person name="Tauch A."/>
            <person name="Goesmann A."/>
            <person name="Helk B."/>
            <person name="Mott J.E."/>
            <person name="Puhler A."/>
            <person name="Borth N."/>
        </authorList>
    </citation>
    <scope>NUCLEOTIDE SEQUENCE [LARGE SCALE GENOMIC DNA]</scope>
    <source>
        <strain evidence="15">17A/GY</strain>
    </source>
</reference>
<evidence type="ECO:0000256" key="7">
    <source>
        <dbReference type="ARBA" id="ARBA00023015"/>
    </source>
</evidence>
<feature type="region of interest" description="Disordered" evidence="11">
    <location>
        <begin position="1304"/>
        <end position="1326"/>
    </location>
</feature>
<keyword evidence="4" id="KW-0156">Chromatin regulator</keyword>
<dbReference type="InterPro" id="IPR007315">
    <property type="entry name" value="PIG-V/Gpi18"/>
</dbReference>
<dbReference type="Gene3D" id="1.10.150.60">
    <property type="entry name" value="ARID DNA-binding domain"/>
    <property type="match status" value="1"/>
</dbReference>
<dbReference type="PROSITE" id="PS51011">
    <property type="entry name" value="ARID"/>
    <property type="match status" value="1"/>
</dbReference>
<keyword evidence="3" id="KW-0597">Phosphoprotein</keyword>
<feature type="compositionally biased region" description="Low complexity" evidence="11">
    <location>
        <begin position="701"/>
        <end position="714"/>
    </location>
</feature>
<feature type="region of interest" description="Disordered" evidence="11">
    <location>
        <begin position="1067"/>
        <end position="1163"/>
    </location>
</feature>
<keyword evidence="7" id="KW-0805">Transcription regulation</keyword>
<evidence type="ECO:0000256" key="6">
    <source>
        <dbReference type="ARBA" id="ARBA00022990"/>
    </source>
</evidence>
<keyword evidence="12" id="KW-0472">Membrane</keyword>
<comment type="subcellular location">
    <subcellularLocation>
        <location evidence="1">Nucleus</location>
    </subcellularLocation>
</comment>
<feature type="compositionally biased region" description="Low complexity" evidence="11">
    <location>
        <begin position="170"/>
        <end position="181"/>
    </location>
</feature>
<dbReference type="CDD" id="cd16876">
    <property type="entry name" value="ARID_ARID1A"/>
    <property type="match status" value="1"/>
</dbReference>
<evidence type="ECO:0000313" key="15">
    <source>
        <dbReference type="Proteomes" id="UP000030759"/>
    </source>
</evidence>
<feature type="transmembrane region" description="Helical" evidence="12">
    <location>
        <begin position="2029"/>
        <end position="2050"/>
    </location>
</feature>
<feature type="compositionally biased region" description="Basic and acidic residues" evidence="11">
    <location>
        <begin position="1086"/>
        <end position="1100"/>
    </location>
</feature>
<feature type="transmembrane region" description="Helical" evidence="12">
    <location>
        <begin position="2123"/>
        <end position="2141"/>
    </location>
</feature>
<feature type="compositionally biased region" description="Pro residues" evidence="11">
    <location>
        <begin position="1113"/>
        <end position="1136"/>
    </location>
</feature>
<dbReference type="InterPro" id="IPR001606">
    <property type="entry name" value="ARID_dom"/>
</dbReference>
<feature type="transmembrane region" description="Helical" evidence="12">
    <location>
        <begin position="1985"/>
        <end position="2009"/>
    </location>
</feature>
<name>A0A061IKI7_CRIGR</name>
<evidence type="ECO:0000256" key="9">
    <source>
        <dbReference type="ARBA" id="ARBA00023163"/>
    </source>
</evidence>
<keyword evidence="5" id="KW-0524">Neurogenesis</keyword>
<feature type="compositionally biased region" description="Polar residues" evidence="11">
    <location>
        <begin position="188"/>
        <end position="197"/>
    </location>
</feature>
<organism evidence="14 15">
    <name type="scientific">Cricetulus griseus</name>
    <name type="common">Chinese hamster</name>
    <name type="synonym">Cricetulus barabensis griseus</name>
    <dbReference type="NCBI Taxonomy" id="10029"/>
    <lineage>
        <taxon>Eukaryota</taxon>
        <taxon>Metazoa</taxon>
        <taxon>Chordata</taxon>
        <taxon>Craniata</taxon>
        <taxon>Vertebrata</taxon>
        <taxon>Euteleostomi</taxon>
        <taxon>Mammalia</taxon>
        <taxon>Eutheria</taxon>
        <taxon>Euarchontoglires</taxon>
        <taxon>Glires</taxon>
        <taxon>Rodentia</taxon>
        <taxon>Myomorpha</taxon>
        <taxon>Muroidea</taxon>
        <taxon>Cricetidae</taxon>
        <taxon>Cricetinae</taxon>
        <taxon>Cricetulus</taxon>
    </lineage>
</organism>
<feature type="compositionally biased region" description="Polar residues" evidence="11">
    <location>
        <begin position="1137"/>
        <end position="1146"/>
    </location>
</feature>
<feature type="compositionally biased region" description="Pro residues" evidence="11">
    <location>
        <begin position="722"/>
        <end position="737"/>
    </location>
</feature>
<dbReference type="Pfam" id="PF12031">
    <property type="entry name" value="BAF250_C"/>
    <property type="match status" value="1"/>
</dbReference>
<evidence type="ECO:0000256" key="12">
    <source>
        <dbReference type="SAM" id="Phobius"/>
    </source>
</evidence>
<feature type="region of interest" description="Disordered" evidence="11">
    <location>
        <begin position="673"/>
        <end position="1051"/>
    </location>
</feature>
<keyword evidence="2" id="KW-0488">Methylation</keyword>
<dbReference type="GO" id="GO:0006338">
    <property type="term" value="P:chromatin remodeling"/>
    <property type="evidence" value="ECO:0007669"/>
    <property type="project" value="InterPro"/>
</dbReference>
<keyword evidence="12" id="KW-1133">Transmembrane helix</keyword>
<dbReference type="GO" id="GO:0004376">
    <property type="term" value="F:GPI mannosyltransferase activity"/>
    <property type="evidence" value="ECO:0007669"/>
    <property type="project" value="InterPro"/>
</dbReference>
<feature type="transmembrane region" description="Helical" evidence="12">
    <location>
        <begin position="2267"/>
        <end position="2288"/>
    </location>
</feature>
<dbReference type="GO" id="GO:0045893">
    <property type="term" value="P:positive regulation of DNA-templated transcription"/>
    <property type="evidence" value="ECO:0007669"/>
    <property type="project" value="TreeGrafter"/>
</dbReference>
<feature type="compositionally biased region" description="Polar residues" evidence="11">
    <location>
        <begin position="756"/>
        <end position="778"/>
    </location>
</feature>
<feature type="compositionally biased region" description="Polar residues" evidence="11">
    <location>
        <begin position="898"/>
        <end position="915"/>
    </location>
</feature>
<dbReference type="GO" id="GO:0031491">
    <property type="term" value="F:nucleosome binding"/>
    <property type="evidence" value="ECO:0007669"/>
    <property type="project" value="TreeGrafter"/>
</dbReference>
<dbReference type="Pfam" id="PF01388">
    <property type="entry name" value="ARID"/>
    <property type="match status" value="1"/>
</dbReference>
<feature type="compositionally biased region" description="Basic and acidic residues" evidence="11">
    <location>
        <begin position="1480"/>
        <end position="1492"/>
    </location>
</feature>
<dbReference type="GO" id="GO:0006357">
    <property type="term" value="P:regulation of transcription by RNA polymerase II"/>
    <property type="evidence" value="ECO:0007669"/>
    <property type="project" value="TreeGrafter"/>
</dbReference>